<feature type="domain" description="YrdC-like" evidence="14">
    <location>
        <begin position="6"/>
        <end position="194"/>
    </location>
</feature>
<evidence type="ECO:0000256" key="3">
    <source>
        <dbReference type="ARBA" id="ARBA00012584"/>
    </source>
</evidence>
<dbReference type="GO" id="GO:0061710">
    <property type="term" value="F:L-threonylcarbamoyladenylate synthase"/>
    <property type="evidence" value="ECO:0007669"/>
    <property type="project" value="UniProtKB-EC"/>
</dbReference>
<evidence type="ECO:0000256" key="1">
    <source>
        <dbReference type="ARBA" id="ARBA00004496"/>
    </source>
</evidence>
<evidence type="ECO:0000313" key="15">
    <source>
        <dbReference type="EMBL" id="MFC6334961.1"/>
    </source>
</evidence>
<accession>A0ABW1VC10</accession>
<keyword evidence="9 13" id="KW-0547">Nucleotide-binding</keyword>
<dbReference type="PIRSF" id="PIRSF004930">
    <property type="entry name" value="Tln_factor_SUA5"/>
    <property type="match status" value="1"/>
</dbReference>
<evidence type="ECO:0000256" key="2">
    <source>
        <dbReference type="ARBA" id="ARBA00007663"/>
    </source>
</evidence>
<evidence type="ECO:0000256" key="10">
    <source>
        <dbReference type="ARBA" id="ARBA00022840"/>
    </source>
</evidence>
<organism evidence="15 16">
    <name type="scientific">Paenibacillus septentrionalis</name>
    <dbReference type="NCBI Taxonomy" id="429342"/>
    <lineage>
        <taxon>Bacteria</taxon>
        <taxon>Bacillati</taxon>
        <taxon>Bacillota</taxon>
        <taxon>Bacilli</taxon>
        <taxon>Bacillales</taxon>
        <taxon>Paenibacillaceae</taxon>
        <taxon>Paenibacillus</taxon>
    </lineage>
</organism>
<dbReference type="SUPFAM" id="SSF55821">
    <property type="entry name" value="YrdC/RibB"/>
    <property type="match status" value="1"/>
</dbReference>
<evidence type="ECO:0000256" key="5">
    <source>
        <dbReference type="ARBA" id="ARBA00022490"/>
    </source>
</evidence>
<sequence length="341" mass="36880">MDSEWQKELAVPAAKLANGEQIAFPTETVYGLGANACDDEAVKGIFAAKGRPSDNPLIVHIYDKRQVYELVSHVGRMAERLMETFWPGPLTIILPVKQGILSALVTSGLDTVGIRMPDHAVALELMRQAAVPVAAPSANTSGRPSPTVAAHVYTDLSGKIAGIVDGGPTGVGLESTVVELVDETHIQVLRPGGVTLEQLQICCPEAQITMDIELLSQEAPRSPGMKYTHYAPQGQLTVVQGEPEAVSAYIQEQLVLYGNAHRCGVLFFDEHEHYESRASLALSLGSMHELEQAAARLYDALRQFDEQRIEYIWSEASTTAGIGAAFMNRLLKASGHQVIKV</sequence>
<dbReference type="EC" id="2.7.7.87" evidence="3 13"/>
<comment type="similarity">
    <text evidence="2 13">Belongs to the SUA5 family.</text>
</comment>
<reference evidence="16" key="1">
    <citation type="journal article" date="2019" name="Int. J. Syst. Evol. Microbiol.">
        <title>The Global Catalogue of Microorganisms (GCM) 10K type strain sequencing project: providing services to taxonomists for standard genome sequencing and annotation.</title>
        <authorList>
            <consortium name="The Broad Institute Genomics Platform"/>
            <consortium name="The Broad Institute Genome Sequencing Center for Infectious Disease"/>
            <person name="Wu L."/>
            <person name="Ma J."/>
        </authorList>
    </citation>
    <scope>NUCLEOTIDE SEQUENCE [LARGE SCALE GENOMIC DNA]</scope>
    <source>
        <strain evidence="16">PCU 280</strain>
    </source>
</reference>
<evidence type="ECO:0000256" key="8">
    <source>
        <dbReference type="ARBA" id="ARBA00022695"/>
    </source>
</evidence>
<evidence type="ECO:0000259" key="14">
    <source>
        <dbReference type="PROSITE" id="PS51163"/>
    </source>
</evidence>
<protein>
    <recommendedName>
        <fullName evidence="4 13">Threonylcarbamoyl-AMP synthase</fullName>
        <shortName evidence="13">TC-AMP synthase</shortName>
        <ecNumber evidence="3 13">2.7.7.87</ecNumber>
    </recommendedName>
    <alternativeName>
        <fullName evidence="11 13">L-threonylcarbamoyladenylate synthase</fullName>
    </alternativeName>
</protein>
<evidence type="ECO:0000256" key="11">
    <source>
        <dbReference type="ARBA" id="ARBA00029774"/>
    </source>
</evidence>
<keyword evidence="16" id="KW-1185">Reference proteome</keyword>
<comment type="catalytic activity">
    <reaction evidence="12 13">
        <text>L-threonine + hydrogencarbonate + ATP = L-threonylcarbamoyladenylate + diphosphate + H2O</text>
        <dbReference type="Rhea" id="RHEA:36407"/>
        <dbReference type="ChEBI" id="CHEBI:15377"/>
        <dbReference type="ChEBI" id="CHEBI:17544"/>
        <dbReference type="ChEBI" id="CHEBI:30616"/>
        <dbReference type="ChEBI" id="CHEBI:33019"/>
        <dbReference type="ChEBI" id="CHEBI:57926"/>
        <dbReference type="ChEBI" id="CHEBI:73682"/>
        <dbReference type="EC" id="2.7.7.87"/>
    </reaction>
</comment>
<keyword evidence="6 13" id="KW-0808">Transferase</keyword>
<name>A0ABW1VC10_9BACL</name>
<dbReference type="Gene3D" id="3.90.870.10">
    <property type="entry name" value="DHBP synthase"/>
    <property type="match status" value="1"/>
</dbReference>
<dbReference type="Pfam" id="PF03481">
    <property type="entry name" value="Sua5_C"/>
    <property type="match status" value="1"/>
</dbReference>
<keyword evidence="10 13" id="KW-0067">ATP-binding</keyword>
<evidence type="ECO:0000256" key="6">
    <source>
        <dbReference type="ARBA" id="ARBA00022679"/>
    </source>
</evidence>
<dbReference type="NCBIfam" id="TIGR00057">
    <property type="entry name" value="L-threonylcarbamoyladenylate synthase"/>
    <property type="match status" value="1"/>
</dbReference>
<dbReference type="InterPro" id="IPR006070">
    <property type="entry name" value="Sua5-like_dom"/>
</dbReference>
<comment type="caution">
    <text evidence="15">The sequence shown here is derived from an EMBL/GenBank/DDBJ whole genome shotgun (WGS) entry which is preliminary data.</text>
</comment>
<evidence type="ECO:0000256" key="12">
    <source>
        <dbReference type="ARBA" id="ARBA00048366"/>
    </source>
</evidence>
<dbReference type="EMBL" id="JBHSTE010000008">
    <property type="protein sequence ID" value="MFC6334961.1"/>
    <property type="molecule type" value="Genomic_DNA"/>
</dbReference>
<keyword evidence="8 13" id="KW-0548">Nucleotidyltransferase</keyword>
<dbReference type="Pfam" id="PF01300">
    <property type="entry name" value="Sua5_yciO_yrdC"/>
    <property type="match status" value="1"/>
</dbReference>
<dbReference type="Proteomes" id="UP001596233">
    <property type="component" value="Unassembled WGS sequence"/>
</dbReference>
<dbReference type="InterPro" id="IPR038385">
    <property type="entry name" value="Sua5/YwlC_C"/>
</dbReference>
<evidence type="ECO:0000256" key="9">
    <source>
        <dbReference type="ARBA" id="ARBA00022741"/>
    </source>
</evidence>
<dbReference type="InterPro" id="IPR017945">
    <property type="entry name" value="DHBP_synth_RibB-like_a/b_dom"/>
</dbReference>
<gene>
    <name evidence="15" type="ORF">ACFP56_20205</name>
</gene>
<dbReference type="InterPro" id="IPR005145">
    <property type="entry name" value="Sua5_C"/>
</dbReference>
<dbReference type="PANTHER" id="PTHR17490">
    <property type="entry name" value="SUA5"/>
    <property type="match status" value="1"/>
</dbReference>
<evidence type="ECO:0000256" key="4">
    <source>
        <dbReference type="ARBA" id="ARBA00015492"/>
    </source>
</evidence>
<evidence type="ECO:0000256" key="7">
    <source>
        <dbReference type="ARBA" id="ARBA00022694"/>
    </source>
</evidence>
<comment type="function">
    <text evidence="13">Required for the formation of a threonylcarbamoyl group on adenosine at position 37 (t(6)A37) in tRNAs that read codons beginning with adenine.</text>
</comment>
<keyword evidence="5 13" id="KW-0963">Cytoplasm</keyword>
<evidence type="ECO:0000313" key="16">
    <source>
        <dbReference type="Proteomes" id="UP001596233"/>
    </source>
</evidence>
<proteinExistence type="inferred from homology"/>
<dbReference type="RefSeq" id="WP_379238087.1">
    <property type="nucleotide sequence ID" value="NZ_JBHSTE010000008.1"/>
</dbReference>
<comment type="subcellular location">
    <subcellularLocation>
        <location evidence="1 13">Cytoplasm</location>
    </subcellularLocation>
</comment>
<keyword evidence="7 13" id="KW-0819">tRNA processing</keyword>
<dbReference type="PANTHER" id="PTHR17490:SF16">
    <property type="entry name" value="THREONYLCARBAMOYL-AMP SYNTHASE"/>
    <property type="match status" value="1"/>
</dbReference>
<dbReference type="InterPro" id="IPR050156">
    <property type="entry name" value="TC-AMP_synthase_SUA5"/>
</dbReference>
<dbReference type="Gene3D" id="3.40.50.11030">
    <property type="entry name" value="Threonylcarbamoyl-AMP synthase, C-terminal domain"/>
    <property type="match status" value="1"/>
</dbReference>
<dbReference type="InterPro" id="IPR010923">
    <property type="entry name" value="T(6)A37_SUA5"/>
</dbReference>
<evidence type="ECO:0000256" key="13">
    <source>
        <dbReference type="PIRNR" id="PIRNR004930"/>
    </source>
</evidence>
<dbReference type="PROSITE" id="PS51163">
    <property type="entry name" value="YRDC"/>
    <property type="match status" value="1"/>
</dbReference>